<dbReference type="GO" id="GO:0005886">
    <property type="term" value="C:plasma membrane"/>
    <property type="evidence" value="ECO:0007669"/>
    <property type="project" value="UniProtKB-SubCell"/>
</dbReference>
<evidence type="ECO:0000256" key="2">
    <source>
        <dbReference type="SAM" id="Phobius"/>
    </source>
</evidence>
<dbReference type="PIRSF" id="PIRSF018579">
    <property type="entry name" value="Sbp"/>
    <property type="match status" value="1"/>
</dbReference>
<accession>A0A3R9QQT8</accession>
<dbReference type="AlphaFoldDB" id="A0A3R9QQT8"/>
<evidence type="ECO:0000256" key="1">
    <source>
        <dbReference type="PIRNR" id="PIRNR018579"/>
    </source>
</evidence>
<dbReference type="Pfam" id="PF06947">
    <property type="entry name" value="DUF1290"/>
    <property type="match status" value="1"/>
</dbReference>
<keyword evidence="1 2" id="KW-0472">Membrane</keyword>
<dbReference type="InterPro" id="IPR009709">
    <property type="entry name" value="DUF1290"/>
</dbReference>
<keyword evidence="2" id="KW-1133">Transmembrane helix</keyword>
<keyword evidence="4" id="KW-1185">Reference proteome</keyword>
<dbReference type="OrthoDB" id="9812056at2"/>
<gene>
    <name evidence="3" type="ORF">D7Z54_21025</name>
</gene>
<comment type="subcellular location">
    <subcellularLocation>
        <location evidence="1">Cell membrane</location>
        <topology evidence="1">Multi-pass membrane protein</topology>
    </subcellularLocation>
</comment>
<organism evidence="3 4">
    <name type="scientific">Salibacterium salarium</name>
    <dbReference type="NCBI Taxonomy" id="284579"/>
    <lineage>
        <taxon>Bacteria</taxon>
        <taxon>Bacillati</taxon>
        <taxon>Bacillota</taxon>
        <taxon>Bacilli</taxon>
        <taxon>Bacillales</taxon>
        <taxon>Bacillaceae</taxon>
    </lineage>
</organism>
<protein>
    <submittedName>
        <fullName evidence="3">DUF1290 domain-containing protein</fullName>
    </submittedName>
</protein>
<comment type="caution">
    <text evidence="3">The sequence shown here is derived from an EMBL/GenBank/DDBJ whole genome shotgun (WGS) entry which is preliminary data.</text>
</comment>
<keyword evidence="1 2" id="KW-0812">Transmembrane</keyword>
<reference evidence="3 4" key="1">
    <citation type="submission" date="2018-10" db="EMBL/GenBank/DDBJ databases">
        <title>Draft genome sequence of Bacillus salarius IM0101, isolated from a hypersaline soil in Inner Mongolia, China.</title>
        <authorList>
            <person name="Yamprayoonswat W."/>
            <person name="Boonvisut S."/>
            <person name="Jumpathong W."/>
            <person name="Sittihan S."/>
            <person name="Ruangsuj P."/>
            <person name="Wanthongcharoen S."/>
            <person name="Thongpramul N."/>
            <person name="Pimmason S."/>
            <person name="Yu B."/>
            <person name="Yasawong M."/>
        </authorList>
    </citation>
    <scope>NUCLEOTIDE SEQUENCE [LARGE SCALE GENOMIC DNA]</scope>
    <source>
        <strain evidence="3 4">IM0101</strain>
    </source>
</reference>
<dbReference type="Proteomes" id="UP000275076">
    <property type="component" value="Unassembled WGS sequence"/>
</dbReference>
<proteinExistence type="inferred from homology"/>
<evidence type="ECO:0000313" key="3">
    <source>
        <dbReference type="EMBL" id="RSL31350.1"/>
    </source>
</evidence>
<dbReference type="EMBL" id="RBVX01000025">
    <property type="protein sequence ID" value="RSL31350.1"/>
    <property type="molecule type" value="Genomic_DNA"/>
</dbReference>
<keyword evidence="1" id="KW-1003">Cell membrane</keyword>
<name>A0A3R9QQT8_9BACI</name>
<feature type="transmembrane region" description="Helical" evidence="2">
    <location>
        <begin position="57"/>
        <end position="77"/>
    </location>
</feature>
<dbReference type="RefSeq" id="WP_125558695.1">
    <property type="nucleotide sequence ID" value="NZ_RBVX01000025.1"/>
</dbReference>
<feature type="transmembrane region" description="Helical" evidence="2">
    <location>
        <begin position="83"/>
        <end position="102"/>
    </location>
</feature>
<comment type="similarity">
    <text evidence="1">Belongs to the sbp family.</text>
</comment>
<sequence>MWLPVMGLLAGIIIGLLTGVQIPTAYTVYLVLLILVMVDALLGAMKASFEDKFSNSLFITGLICNLVFALGLAFLGQQLGVDLYLAPVFAFGVRLFHNIAVLRRQLLNYYKIKKEK</sequence>
<evidence type="ECO:0000313" key="4">
    <source>
        <dbReference type="Proteomes" id="UP000275076"/>
    </source>
</evidence>